<keyword evidence="3" id="KW-0597">Phosphoprotein</keyword>
<dbReference type="PANTHER" id="PTHR43065">
    <property type="entry name" value="SENSOR HISTIDINE KINASE"/>
    <property type="match status" value="1"/>
</dbReference>
<evidence type="ECO:0000256" key="4">
    <source>
        <dbReference type="SAM" id="Phobius"/>
    </source>
</evidence>
<keyword evidence="7" id="KW-1185">Reference proteome</keyword>
<dbReference type="RefSeq" id="WP_084601720.1">
    <property type="nucleotide sequence ID" value="NZ_LWHB01000112.1"/>
</dbReference>
<feature type="transmembrane region" description="Helical" evidence="4">
    <location>
        <begin position="196"/>
        <end position="224"/>
    </location>
</feature>
<dbReference type="PANTHER" id="PTHR43065:SF52">
    <property type="entry name" value="SENSOR PROTEIN KINASE PILS"/>
    <property type="match status" value="1"/>
</dbReference>
<evidence type="ECO:0000256" key="1">
    <source>
        <dbReference type="ARBA" id="ARBA00000085"/>
    </source>
</evidence>
<dbReference type="SMART" id="SM00388">
    <property type="entry name" value="HisKA"/>
    <property type="match status" value="1"/>
</dbReference>
<dbReference type="Pfam" id="PF00512">
    <property type="entry name" value="HisKA"/>
    <property type="match status" value="1"/>
</dbReference>
<dbReference type="EC" id="2.7.13.3" evidence="2"/>
<name>A0A380MRC5_9GAMM</name>
<keyword evidence="4" id="KW-1133">Transmembrane helix</keyword>
<keyword evidence="4" id="KW-0812">Transmembrane</keyword>
<accession>A0A380MRC5</accession>
<keyword evidence="6" id="KW-0808">Transferase</keyword>
<dbReference type="SMART" id="SM00387">
    <property type="entry name" value="HATPase_c"/>
    <property type="match status" value="1"/>
</dbReference>
<evidence type="ECO:0000256" key="2">
    <source>
        <dbReference type="ARBA" id="ARBA00012438"/>
    </source>
</evidence>
<evidence type="ECO:0000259" key="5">
    <source>
        <dbReference type="PROSITE" id="PS50109"/>
    </source>
</evidence>
<dbReference type="GO" id="GO:0000155">
    <property type="term" value="F:phosphorelay sensor kinase activity"/>
    <property type="evidence" value="ECO:0007669"/>
    <property type="project" value="InterPro"/>
</dbReference>
<feature type="transmembrane region" description="Helical" evidence="4">
    <location>
        <begin position="102"/>
        <end position="122"/>
    </location>
</feature>
<evidence type="ECO:0000313" key="6">
    <source>
        <dbReference type="EMBL" id="SUO94596.1"/>
    </source>
</evidence>
<dbReference type="Gene3D" id="3.30.565.10">
    <property type="entry name" value="Histidine kinase-like ATPase, C-terminal domain"/>
    <property type="match status" value="1"/>
</dbReference>
<feature type="transmembrane region" description="Helical" evidence="4">
    <location>
        <begin position="39"/>
        <end position="56"/>
    </location>
</feature>
<dbReference type="OrthoDB" id="9792686at2"/>
<dbReference type="SUPFAM" id="SSF47384">
    <property type="entry name" value="Homodimeric domain of signal transducing histidine kinase"/>
    <property type="match status" value="1"/>
</dbReference>
<dbReference type="InterPro" id="IPR005467">
    <property type="entry name" value="His_kinase_dom"/>
</dbReference>
<dbReference type="InterPro" id="IPR003661">
    <property type="entry name" value="HisK_dim/P_dom"/>
</dbReference>
<evidence type="ECO:0000256" key="3">
    <source>
        <dbReference type="ARBA" id="ARBA00022553"/>
    </source>
</evidence>
<dbReference type="Pfam" id="PF02518">
    <property type="entry name" value="HATPase_c"/>
    <property type="match status" value="1"/>
</dbReference>
<proteinExistence type="predicted"/>
<comment type="catalytic activity">
    <reaction evidence="1">
        <text>ATP + protein L-histidine = ADP + protein N-phospho-L-histidine.</text>
        <dbReference type="EC" id="2.7.13.3"/>
    </reaction>
</comment>
<dbReference type="PRINTS" id="PR00344">
    <property type="entry name" value="BCTRLSENSOR"/>
</dbReference>
<organism evidence="6 7">
    <name type="scientific">Suttonella ornithocola</name>
    <dbReference type="NCBI Taxonomy" id="279832"/>
    <lineage>
        <taxon>Bacteria</taxon>
        <taxon>Pseudomonadati</taxon>
        <taxon>Pseudomonadota</taxon>
        <taxon>Gammaproteobacteria</taxon>
        <taxon>Cardiobacteriales</taxon>
        <taxon>Cardiobacteriaceae</taxon>
        <taxon>Suttonella</taxon>
    </lineage>
</organism>
<dbReference type="InterPro" id="IPR036890">
    <property type="entry name" value="HATPase_C_sf"/>
</dbReference>
<gene>
    <name evidence="6" type="primary">zraS_2</name>
    <name evidence="6" type="ORF">NCTC13337_00832</name>
</gene>
<dbReference type="InterPro" id="IPR004358">
    <property type="entry name" value="Sig_transdc_His_kin-like_C"/>
</dbReference>
<dbReference type="AlphaFoldDB" id="A0A380MRC5"/>
<dbReference type="Gene3D" id="1.10.287.130">
    <property type="match status" value="1"/>
</dbReference>
<dbReference type="PROSITE" id="PS50109">
    <property type="entry name" value="HIS_KIN"/>
    <property type="match status" value="1"/>
</dbReference>
<dbReference type="InterPro" id="IPR036097">
    <property type="entry name" value="HisK_dim/P_sf"/>
</dbReference>
<feature type="domain" description="Histidine kinase" evidence="5">
    <location>
        <begin position="367"/>
        <end position="575"/>
    </location>
</feature>
<feature type="transmembrane region" description="Helical" evidence="4">
    <location>
        <begin position="76"/>
        <end position="95"/>
    </location>
</feature>
<dbReference type="InterPro" id="IPR003594">
    <property type="entry name" value="HATPase_dom"/>
</dbReference>
<keyword evidence="4" id="KW-0472">Membrane</keyword>
<protein>
    <recommendedName>
        <fullName evidence="2">histidine kinase</fullName>
        <ecNumber evidence="2">2.7.13.3</ecNumber>
    </recommendedName>
</protein>
<reference evidence="6 7" key="1">
    <citation type="submission" date="2018-06" db="EMBL/GenBank/DDBJ databases">
        <authorList>
            <consortium name="Pathogen Informatics"/>
            <person name="Doyle S."/>
        </authorList>
    </citation>
    <scope>NUCLEOTIDE SEQUENCE [LARGE SCALE GENOMIC DNA]</scope>
    <source>
        <strain evidence="6 7">NCTC13337</strain>
    </source>
</reference>
<dbReference type="Proteomes" id="UP000254601">
    <property type="component" value="Unassembled WGS sequence"/>
</dbReference>
<dbReference type="SUPFAM" id="SSF55874">
    <property type="entry name" value="ATPase domain of HSP90 chaperone/DNA topoisomerase II/histidine kinase"/>
    <property type="match status" value="1"/>
</dbReference>
<evidence type="ECO:0000313" key="7">
    <source>
        <dbReference type="Proteomes" id="UP000254601"/>
    </source>
</evidence>
<sequence length="589" mass="66500">MKRTRQQHMVALNNPMQMGLAITTRSLDYRKNILQTANFVRLLFCLLALIFSPWLLGVTDSAKFLWSANFPLRGHIVVLGSFYIVVMASLTLYALDKRLDDGFFLFNALIDLVFVVVFILTLDFLHNWQFLGMCLIISILLSLLTLNVFQCAIYTIFLYAEVMLIYSLWQAYGDLEWSNLYTRTMHEHFSSTFQTLYYSFSVLGNAALIFAGMAVLVFLVGYLANNARENKILAGVNQAFFNQSRLLNESIIAEMPNGLAVVNGKGEIVAINRQMREIFRLQEESEVPFRLYGLSVELTRMLSRWQDVGNEDLQPLSLFGEIYSVTFTPLALEGYAPLIVASLENVQVSYQRVRETRLAALGRLTAGIAHEIRNPLGSVQSANELISELTDNQQILYLTRKIMNNSKRMNNIISDILDMFTDRPASPEKIILNPFLQQLVVNAKDNDVLEKVPILLKIDESKGLAVSVDPSHLTQVLHNLMLNAVTHSDQNELKITLATHLDEGKRSLFLDVIDNGKGVEAGDYERIFEPFFSSRKGTGLGLYLVREMCLANGASINYVPNQGGACFRIRLDRYLSGKTTVPVNSIRKV</sequence>
<dbReference type="CDD" id="cd00075">
    <property type="entry name" value="HATPase"/>
    <property type="match status" value="1"/>
</dbReference>
<dbReference type="EMBL" id="UHIC01000001">
    <property type="protein sequence ID" value="SUO94596.1"/>
    <property type="molecule type" value="Genomic_DNA"/>
</dbReference>
<dbReference type="CDD" id="cd00082">
    <property type="entry name" value="HisKA"/>
    <property type="match status" value="1"/>
</dbReference>